<evidence type="ECO:0000259" key="1">
    <source>
        <dbReference type="Pfam" id="PF00248"/>
    </source>
</evidence>
<dbReference type="InterPro" id="IPR023210">
    <property type="entry name" value="NADP_OxRdtase_dom"/>
</dbReference>
<sequence length="368" mass="41050">MNSRRKFINKSLQASLAISLSPQLQGFGEIVSEDMKRQMDLKNVKLPANYGLGGVAIGNGFRPTTDEQAQLAMEGAWEAGVRFFDTSPWYGLGLSERRFGRFLHNQRREDYVLATKVGRLLKPAKKAPGNNSWKNASPFDYEYDYSASGVRRSIEDSLQRLGINSIDIVFIHDLSPDNGDMKDNWKDYFEVAAKGAMPELTKMKEEGLIKGWGLGVNRIDPILETLKVADPDVCLSATQYSLMYHEDALDRLFPACEEKGVDIVVGAPLNAGFLAGIDRYNYWGEMPEGFKEKRRQMKEIAGHHGIDLIAAALQFSAAPDVVSAVIPGTRYPDQAKANVEAMKVKIPEGFWEELVEKKLISEKAPWPG</sequence>
<reference evidence="2 3" key="1">
    <citation type="submission" date="2016-11" db="EMBL/GenBank/DDBJ databases">
        <authorList>
            <person name="Jaros S."/>
            <person name="Januszkiewicz K."/>
            <person name="Wedrychowicz H."/>
        </authorList>
    </citation>
    <scope>NUCLEOTIDE SEQUENCE [LARGE SCALE GENOMIC DNA]</scope>
    <source>
        <strain evidence="2 3">CGMCC 1.6102</strain>
    </source>
</reference>
<organism evidence="2 3">
    <name type="scientific">Cyclobacterium lianum</name>
    <dbReference type="NCBI Taxonomy" id="388280"/>
    <lineage>
        <taxon>Bacteria</taxon>
        <taxon>Pseudomonadati</taxon>
        <taxon>Bacteroidota</taxon>
        <taxon>Cytophagia</taxon>
        <taxon>Cytophagales</taxon>
        <taxon>Cyclobacteriaceae</taxon>
        <taxon>Cyclobacterium</taxon>
    </lineage>
</organism>
<accession>A0A1M7QP88</accession>
<dbReference type="InterPro" id="IPR020471">
    <property type="entry name" value="AKR"/>
</dbReference>
<evidence type="ECO:0000313" key="3">
    <source>
        <dbReference type="Proteomes" id="UP000184513"/>
    </source>
</evidence>
<dbReference type="EMBL" id="FRCY01000021">
    <property type="protein sequence ID" value="SHN33329.1"/>
    <property type="molecule type" value="Genomic_DNA"/>
</dbReference>
<evidence type="ECO:0000313" key="2">
    <source>
        <dbReference type="EMBL" id="SHN33329.1"/>
    </source>
</evidence>
<gene>
    <name evidence="2" type="ORF">SAMN04488057_12150</name>
</gene>
<dbReference type="Gene3D" id="3.20.20.100">
    <property type="entry name" value="NADP-dependent oxidoreductase domain"/>
    <property type="match status" value="1"/>
</dbReference>
<dbReference type="CDD" id="cd19152">
    <property type="entry name" value="AKR_AKR15A"/>
    <property type="match status" value="1"/>
</dbReference>
<dbReference type="PANTHER" id="PTHR42686">
    <property type="entry name" value="GH17980P-RELATED"/>
    <property type="match status" value="1"/>
</dbReference>
<dbReference type="OrthoDB" id="9773828at2"/>
<dbReference type="GO" id="GO:0005829">
    <property type="term" value="C:cytosol"/>
    <property type="evidence" value="ECO:0007669"/>
    <property type="project" value="TreeGrafter"/>
</dbReference>
<dbReference type="SUPFAM" id="SSF51430">
    <property type="entry name" value="NAD(P)-linked oxidoreductase"/>
    <property type="match status" value="1"/>
</dbReference>
<keyword evidence="3" id="KW-1185">Reference proteome</keyword>
<dbReference type="Proteomes" id="UP000184513">
    <property type="component" value="Unassembled WGS sequence"/>
</dbReference>
<dbReference type="RefSeq" id="WP_073097917.1">
    <property type="nucleotide sequence ID" value="NZ_FRCY01000021.1"/>
</dbReference>
<dbReference type="PANTHER" id="PTHR42686:SF1">
    <property type="entry name" value="GH17980P-RELATED"/>
    <property type="match status" value="1"/>
</dbReference>
<dbReference type="InterPro" id="IPR036812">
    <property type="entry name" value="NAD(P)_OxRdtase_dom_sf"/>
</dbReference>
<name>A0A1M7QP88_9BACT</name>
<feature type="domain" description="NADP-dependent oxidoreductase" evidence="1">
    <location>
        <begin position="51"/>
        <end position="356"/>
    </location>
</feature>
<proteinExistence type="predicted"/>
<protein>
    <submittedName>
        <fullName evidence="2">D-threo-aldose 1-dehydrogenase</fullName>
    </submittedName>
</protein>
<dbReference type="AlphaFoldDB" id="A0A1M7QP88"/>
<dbReference type="Pfam" id="PF00248">
    <property type="entry name" value="Aldo_ket_red"/>
    <property type="match status" value="1"/>
</dbReference>
<dbReference type="STRING" id="388280.SAMN04488057_12150"/>
<dbReference type="GO" id="GO:0016491">
    <property type="term" value="F:oxidoreductase activity"/>
    <property type="evidence" value="ECO:0007669"/>
    <property type="project" value="InterPro"/>
</dbReference>